<evidence type="ECO:0000256" key="6">
    <source>
        <dbReference type="SAM" id="Phobius"/>
    </source>
</evidence>
<dbReference type="InterPro" id="IPR017441">
    <property type="entry name" value="Protein_kinase_ATP_BS"/>
</dbReference>
<dbReference type="PROSITE" id="PS50011">
    <property type="entry name" value="PROTEIN_KINASE_DOM"/>
    <property type="match status" value="1"/>
</dbReference>
<evidence type="ECO:0000256" key="3">
    <source>
        <dbReference type="ARBA" id="ARBA00022777"/>
    </source>
</evidence>
<feature type="transmembrane region" description="Helical" evidence="6">
    <location>
        <begin position="819"/>
        <end position="842"/>
    </location>
</feature>
<dbReference type="Gene3D" id="1.10.510.10">
    <property type="entry name" value="Transferase(Phosphotransferase) domain 1"/>
    <property type="match status" value="1"/>
</dbReference>
<dbReference type="CDD" id="cd14014">
    <property type="entry name" value="STKc_PknB_like"/>
    <property type="match status" value="1"/>
</dbReference>
<evidence type="ECO:0000313" key="9">
    <source>
        <dbReference type="Proteomes" id="UP000318437"/>
    </source>
</evidence>
<proteinExistence type="predicted"/>
<feature type="transmembrane region" description="Helical" evidence="6">
    <location>
        <begin position="883"/>
        <end position="905"/>
    </location>
</feature>
<dbReference type="RefSeq" id="WP_146448474.1">
    <property type="nucleotide sequence ID" value="NZ_SJPS01000001.1"/>
</dbReference>
<dbReference type="InterPro" id="IPR000719">
    <property type="entry name" value="Prot_kinase_dom"/>
</dbReference>
<dbReference type="Pfam" id="PF00069">
    <property type="entry name" value="Pkinase"/>
    <property type="match status" value="1"/>
</dbReference>
<dbReference type="SMART" id="SM00220">
    <property type="entry name" value="S_TKc"/>
    <property type="match status" value="1"/>
</dbReference>
<dbReference type="PANTHER" id="PTHR43289">
    <property type="entry name" value="MITOGEN-ACTIVATED PROTEIN KINASE KINASE KINASE 20-RELATED"/>
    <property type="match status" value="1"/>
</dbReference>
<evidence type="ECO:0000259" key="7">
    <source>
        <dbReference type="PROSITE" id="PS50011"/>
    </source>
</evidence>
<keyword evidence="9" id="KW-1185">Reference proteome</keyword>
<dbReference type="EMBL" id="SJPS01000001">
    <property type="protein sequence ID" value="TWU30332.1"/>
    <property type="molecule type" value="Genomic_DNA"/>
</dbReference>
<evidence type="ECO:0000256" key="5">
    <source>
        <dbReference type="PROSITE-ProRule" id="PRU10141"/>
    </source>
</evidence>
<keyword evidence="2 5" id="KW-0547">Nucleotide-binding</keyword>
<keyword evidence="6" id="KW-1133">Transmembrane helix</keyword>
<feature type="transmembrane region" description="Helical" evidence="6">
    <location>
        <begin position="665"/>
        <end position="685"/>
    </location>
</feature>
<keyword evidence="6" id="KW-0472">Membrane</keyword>
<feature type="transmembrane region" description="Helical" evidence="6">
    <location>
        <begin position="633"/>
        <end position="653"/>
    </location>
</feature>
<feature type="transmembrane region" description="Helical" evidence="6">
    <location>
        <begin position="854"/>
        <end position="877"/>
    </location>
</feature>
<feature type="binding site" evidence="5">
    <location>
        <position position="127"/>
    </location>
    <ligand>
        <name>ATP</name>
        <dbReference type="ChEBI" id="CHEBI:30616"/>
    </ligand>
</feature>
<dbReference type="PROSITE" id="PS00108">
    <property type="entry name" value="PROTEIN_KINASE_ST"/>
    <property type="match status" value="1"/>
</dbReference>
<comment type="caution">
    <text evidence="8">The sequence shown here is derived from an EMBL/GenBank/DDBJ whole genome shotgun (WGS) entry which is preliminary data.</text>
</comment>
<evidence type="ECO:0000256" key="4">
    <source>
        <dbReference type="ARBA" id="ARBA00022840"/>
    </source>
</evidence>
<dbReference type="Gene3D" id="3.30.200.20">
    <property type="entry name" value="Phosphorylase Kinase, domain 1"/>
    <property type="match status" value="1"/>
</dbReference>
<dbReference type="Proteomes" id="UP000318437">
    <property type="component" value="Unassembled WGS sequence"/>
</dbReference>
<dbReference type="PROSITE" id="PS00107">
    <property type="entry name" value="PROTEIN_KINASE_ATP"/>
    <property type="match status" value="1"/>
</dbReference>
<protein>
    <submittedName>
        <fullName evidence="8">Serine/threonine-protein kinase PrkC</fullName>
        <ecNumber evidence="8">2.7.11.1</ecNumber>
    </submittedName>
</protein>
<name>A0A5C6D0A0_9BACT</name>
<dbReference type="SUPFAM" id="SSF56112">
    <property type="entry name" value="Protein kinase-like (PK-like)"/>
    <property type="match status" value="1"/>
</dbReference>
<organism evidence="8 9">
    <name type="scientific">Bythopirellula polymerisocia</name>
    <dbReference type="NCBI Taxonomy" id="2528003"/>
    <lineage>
        <taxon>Bacteria</taxon>
        <taxon>Pseudomonadati</taxon>
        <taxon>Planctomycetota</taxon>
        <taxon>Planctomycetia</taxon>
        <taxon>Pirellulales</taxon>
        <taxon>Lacipirellulaceae</taxon>
        <taxon>Bythopirellula</taxon>
    </lineage>
</organism>
<feature type="transmembrane region" description="Helical" evidence="6">
    <location>
        <begin position="691"/>
        <end position="712"/>
    </location>
</feature>
<dbReference type="InterPro" id="IPR008271">
    <property type="entry name" value="Ser/Thr_kinase_AS"/>
</dbReference>
<feature type="domain" description="Protein kinase" evidence="7">
    <location>
        <begin position="98"/>
        <end position="360"/>
    </location>
</feature>
<sequence>MTNQSNRARDIFLQAIDIQSSEDRQAFLNQACQADHNLRRRVAALLAAHDDPESYLDRPAARFDVTATFAGNATGPGLSDSSSYHGRFLPGTKIADRFRIVSLLGSGGMGDVYRADDLRLGQPVALKFLPSELAKDQKRLDYFHKEVKLARQVSHPNVCRVYDIGEVDGQFFISMEYIDGEDLKALLHRIGRLPNDKGIQIAQQLCAGLAAAHAQGVLHRDLKPANIMIDGQGQVRITDFGLATVTTDGENVAGMSGTPAYMAPEQLLRGQSSAGSDIYSLGLVLFELFTGKTTHQASSLAELQQLHEDSSAPRDAKDIVEDIDPSVDRIISRCLDPDPVNRPKSVSAIAAALPGGQPLDAAIAAGETPLPELVAASGGTGILSPTVATSYLIGILTLLVLAFIVIPRTSHIQAIGADDWPAPVLRHQAREILRHLGIEEQRNSVDGFANRKRELRTVESQAEESPSSSRTDLIQTGPLHGLTYWYRESPEDFFVNEFWREMWLSWNRANEWSPPWTVPEMNGVHLTPTGQLRWFRAIPAAEIAEAELESPPEWLEWFDESITGIDLSSLQPATWQGRPPDAFDQYQAWEGNWPNSDVPLKVQVASYRGKPVFFEVMSTNTSISGKASKDHVIMGWIYVVVDLVPFLLAWYHYRRGRGDRRGARYFAIYIGCVTFIANLMLATHVQPPFEMGLLLFAGAVGSGAAVIAWVVYMGIEPLARRYWPSLLISWTRLLRGSFTDPRVGRDLLVGVSFGIGFAILERANGWWLGRIPTDPEATMGNVRSLLGFVVAVHTREMLWTFGLVVLLVVFTIVTRTKKIAPFALFALSAFVISQQGVSIAIIAPLASMALQIWILVYCGLLAAIAAATVMHLVVGVITTNLDAFYATNGLILVAIILAIAVYGFVCSQGHAIGRTHRHVR</sequence>
<dbReference type="GO" id="GO:0004674">
    <property type="term" value="F:protein serine/threonine kinase activity"/>
    <property type="evidence" value="ECO:0007669"/>
    <property type="project" value="UniProtKB-EC"/>
</dbReference>
<dbReference type="PANTHER" id="PTHR43289:SF6">
    <property type="entry name" value="SERINE_THREONINE-PROTEIN KINASE NEKL-3"/>
    <property type="match status" value="1"/>
</dbReference>
<keyword evidence="6" id="KW-0812">Transmembrane</keyword>
<dbReference type="EC" id="2.7.11.1" evidence="8"/>
<dbReference type="GO" id="GO:0005524">
    <property type="term" value="F:ATP binding"/>
    <property type="evidence" value="ECO:0007669"/>
    <property type="project" value="UniProtKB-UniRule"/>
</dbReference>
<keyword evidence="3 8" id="KW-0418">Kinase</keyword>
<evidence type="ECO:0000313" key="8">
    <source>
        <dbReference type="EMBL" id="TWU30332.1"/>
    </source>
</evidence>
<dbReference type="InterPro" id="IPR011009">
    <property type="entry name" value="Kinase-like_dom_sf"/>
</dbReference>
<evidence type="ECO:0000256" key="1">
    <source>
        <dbReference type="ARBA" id="ARBA00022679"/>
    </source>
</evidence>
<feature type="transmembrane region" description="Helical" evidence="6">
    <location>
        <begin position="797"/>
        <end position="813"/>
    </location>
</feature>
<reference evidence="8 9" key="1">
    <citation type="submission" date="2019-02" db="EMBL/GenBank/DDBJ databases">
        <title>Deep-cultivation of Planctomycetes and their phenomic and genomic characterization uncovers novel biology.</title>
        <authorList>
            <person name="Wiegand S."/>
            <person name="Jogler M."/>
            <person name="Boedeker C."/>
            <person name="Pinto D."/>
            <person name="Vollmers J."/>
            <person name="Rivas-Marin E."/>
            <person name="Kohn T."/>
            <person name="Peeters S.H."/>
            <person name="Heuer A."/>
            <person name="Rast P."/>
            <person name="Oberbeckmann S."/>
            <person name="Bunk B."/>
            <person name="Jeske O."/>
            <person name="Meyerdierks A."/>
            <person name="Storesund J.E."/>
            <person name="Kallscheuer N."/>
            <person name="Luecker S."/>
            <person name="Lage O.M."/>
            <person name="Pohl T."/>
            <person name="Merkel B.J."/>
            <person name="Hornburger P."/>
            <person name="Mueller R.-W."/>
            <person name="Bruemmer F."/>
            <person name="Labrenz M."/>
            <person name="Spormann A.M."/>
            <person name="Op Den Camp H."/>
            <person name="Overmann J."/>
            <person name="Amann R."/>
            <person name="Jetten M.S.M."/>
            <person name="Mascher T."/>
            <person name="Medema M.H."/>
            <person name="Devos D.P."/>
            <person name="Kaster A.-K."/>
            <person name="Ovreas L."/>
            <person name="Rohde M."/>
            <person name="Galperin M.Y."/>
            <person name="Jogler C."/>
        </authorList>
    </citation>
    <scope>NUCLEOTIDE SEQUENCE [LARGE SCALE GENOMIC DNA]</scope>
    <source>
        <strain evidence="8 9">Pla144</strain>
    </source>
</reference>
<dbReference type="AlphaFoldDB" id="A0A5C6D0A0"/>
<evidence type="ECO:0000256" key="2">
    <source>
        <dbReference type="ARBA" id="ARBA00022741"/>
    </source>
</evidence>
<dbReference type="OrthoDB" id="259696at2"/>
<keyword evidence="4 5" id="KW-0067">ATP-binding</keyword>
<gene>
    <name evidence="8" type="primary">prkC_4</name>
    <name evidence="8" type="ORF">Pla144_11180</name>
</gene>
<accession>A0A5C6D0A0</accession>
<keyword evidence="1 8" id="KW-0808">Transferase</keyword>